<dbReference type="Gene3D" id="3.30.730.10">
    <property type="entry name" value="AP2/ERF domain"/>
    <property type="match status" value="1"/>
</dbReference>
<dbReference type="FunFam" id="3.30.730.10:FF:000001">
    <property type="entry name" value="Ethylene-responsive transcription factor 2"/>
    <property type="match status" value="1"/>
</dbReference>
<dbReference type="Pfam" id="PF00847">
    <property type="entry name" value="AP2"/>
    <property type="match status" value="1"/>
</dbReference>
<keyword evidence="10" id="KW-1185">Reference proteome</keyword>
<evidence type="ECO:0000259" key="8">
    <source>
        <dbReference type="PROSITE" id="PS51032"/>
    </source>
</evidence>
<dbReference type="SUPFAM" id="SSF54171">
    <property type="entry name" value="DNA-binding domain"/>
    <property type="match status" value="1"/>
</dbReference>
<name>A0A371HE93_MUCPR</name>
<feature type="region of interest" description="Disordered" evidence="7">
    <location>
        <begin position="1"/>
        <end position="54"/>
    </location>
</feature>
<evidence type="ECO:0000256" key="3">
    <source>
        <dbReference type="ARBA" id="ARBA00023015"/>
    </source>
</evidence>
<feature type="domain" description="AP2/ERF" evidence="8">
    <location>
        <begin position="53"/>
        <end position="110"/>
    </location>
</feature>
<evidence type="ECO:0000256" key="6">
    <source>
        <dbReference type="ARBA" id="ARBA00023242"/>
    </source>
</evidence>
<evidence type="ECO:0000256" key="4">
    <source>
        <dbReference type="ARBA" id="ARBA00023125"/>
    </source>
</evidence>
<dbReference type="PROSITE" id="PS51032">
    <property type="entry name" value="AP2_ERF"/>
    <property type="match status" value="1"/>
</dbReference>
<dbReference type="PANTHER" id="PTHR31677">
    <property type="entry name" value="AP2 DOMAIN CLASS TRANSCRIPTION FACTOR"/>
    <property type="match status" value="1"/>
</dbReference>
<dbReference type="STRING" id="157652.A0A371HE93"/>
<dbReference type="GO" id="GO:0009873">
    <property type="term" value="P:ethylene-activated signaling pathway"/>
    <property type="evidence" value="ECO:0007669"/>
    <property type="project" value="UniProtKB-KW"/>
</dbReference>
<dbReference type="EMBL" id="QJKJ01002835">
    <property type="protein sequence ID" value="RDY01111.1"/>
    <property type="molecule type" value="Genomic_DNA"/>
</dbReference>
<dbReference type="Proteomes" id="UP000257109">
    <property type="component" value="Unassembled WGS sequence"/>
</dbReference>
<evidence type="ECO:0000313" key="10">
    <source>
        <dbReference type="Proteomes" id="UP000257109"/>
    </source>
</evidence>
<reference evidence="9" key="1">
    <citation type="submission" date="2018-05" db="EMBL/GenBank/DDBJ databases">
        <title>Draft genome of Mucuna pruriens seed.</title>
        <authorList>
            <person name="Nnadi N.E."/>
            <person name="Vos R."/>
            <person name="Hasami M.H."/>
            <person name="Devisetty U.K."/>
            <person name="Aguiy J.C."/>
        </authorList>
    </citation>
    <scope>NUCLEOTIDE SEQUENCE [LARGE SCALE GENOMIC DNA]</scope>
    <source>
        <strain evidence="9">JCA_2017</strain>
    </source>
</reference>
<evidence type="ECO:0000256" key="1">
    <source>
        <dbReference type="ARBA" id="ARBA00004123"/>
    </source>
</evidence>
<evidence type="ECO:0000256" key="5">
    <source>
        <dbReference type="ARBA" id="ARBA00023163"/>
    </source>
</evidence>
<protein>
    <submittedName>
        <fullName evidence="9">Ethylene-responsive transcription factor ESR2</fullName>
    </submittedName>
</protein>
<dbReference type="PRINTS" id="PR00367">
    <property type="entry name" value="ETHRSPELEMNT"/>
</dbReference>
<comment type="caution">
    <text evidence="9">The sequence shown here is derived from an EMBL/GenBank/DDBJ whole genome shotgun (WGS) entry which is preliminary data.</text>
</comment>
<evidence type="ECO:0000256" key="7">
    <source>
        <dbReference type="SAM" id="MobiDB-lite"/>
    </source>
</evidence>
<dbReference type="GO" id="GO:0003677">
    <property type="term" value="F:DNA binding"/>
    <property type="evidence" value="ECO:0007669"/>
    <property type="project" value="UniProtKB-KW"/>
</dbReference>
<dbReference type="AlphaFoldDB" id="A0A371HE93"/>
<comment type="subcellular location">
    <subcellularLocation>
        <location evidence="1">Nucleus</location>
    </subcellularLocation>
</comment>
<dbReference type="PANTHER" id="PTHR31677:SF146">
    <property type="entry name" value="ETHYLENE-RESPONSIVE TRANSCRIPTION FACTOR ESR2"/>
    <property type="match status" value="1"/>
</dbReference>
<accession>A0A371HE93</accession>
<keyword evidence="5" id="KW-0804">Transcription</keyword>
<dbReference type="CDD" id="cd00018">
    <property type="entry name" value="AP2"/>
    <property type="match status" value="1"/>
</dbReference>
<dbReference type="GO" id="GO:0005634">
    <property type="term" value="C:nucleus"/>
    <property type="evidence" value="ECO:0007669"/>
    <property type="project" value="UniProtKB-SubCell"/>
</dbReference>
<dbReference type="GO" id="GO:0003700">
    <property type="term" value="F:DNA-binding transcription factor activity"/>
    <property type="evidence" value="ECO:0007669"/>
    <property type="project" value="InterPro"/>
</dbReference>
<gene>
    <name evidence="9" type="primary">ESR2</name>
    <name evidence="9" type="ORF">CR513_15586</name>
</gene>
<sequence length="402" mass="44286">MEEAMRRLNGVAPILGPDPKGDGGVADNPKRSAAVNKRTLRENDGGGGGGAMRYRGVRRRPWGRYAAEIRDPQSKERRWLGTFDTAEEAACAYDCAARAMRGLKARTNFVYPTSPNTSSATEHFFPSFNFPKHSQQSHFTNHLNRHLPGSATCFDPHGVGFSAPRNPSLNMLLFRDLINSSSNPSLLSPPHHYQDQFYNKSTSFSSFPMVSSLAPCYSLNNSSGGSSSMNTLPTCGTNFTEKAYDDAGSGFFSRESSDSGLLEEIVNKFLPKTKPNKCESTPKMESFRNPEVSLVSEPTLISTAQFYNNTKKGFPKNESFGVSLDHQGFPMQQLDTFNGFDSVQGVSLGNELTMMNHAENCIVEDVFQYQELLNAFAVEKTLGSIGVFWKKVSTEASHSSKK</sequence>
<evidence type="ECO:0000256" key="2">
    <source>
        <dbReference type="ARBA" id="ARBA00022745"/>
    </source>
</evidence>
<keyword evidence="6" id="KW-0539">Nucleus</keyword>
<keyword evidence="4" id="KW-0238">DNA-binding</keyword>
<dbReference type="SMART" id="SM00380">
    <property type="entry name" value="AP2"/>
    <property type="match status" value="1"/>
</dbReference>
<dbReference type="InterPro" id="IPR001471">
    <property type="entry name" value="AP2/ERF_dom"/>
</dbReference>
<dbReference type="InterPro" id="IPR016177">
    <property type="entry name" value="DNA-bd_dom_sf"/>
</dbReference>
<dbReference type="OrthoDB" id="1902708at2759"/>
<organism evidence="9 10">
    <name type="scientific">Mucuna pruriens</name>
    <name type="common">Velvet bean</name>
    <name type="synonym">Dolichos pruriens</name>
    <dbReference type="NCBI Taxonomy" id="157652"/>
    <lineage>
        <taxon>Eukaryota</taxon>
        <taxon>Viridiplantae</taxon>
        <taxon>Streptophyta</taxon>
        <taxon>Embryophyta</taxon>
        <taxon>Tracheophyta</taxon>
        <taxon>Spermatophyta</taxon>
        <taxon>Magnoliopsida</taxon>
        <taxon>eudicotyledons</taxon>
        <taxon>Gunneridae</taxon>
        <taxon>Pentapetalae</taxon>
        <taxon>rosids</taxon>
        <taxon>fabids</taxon>
        <taxon>Fabales</taxon>
        <taxon>Fabaceae</taxon>
        <taxon>Papilionoideae</taxon>
        <taxon>50 kb inversion clade</taxon>
        <taxon>NPAAA clade</taxon>
        <taxon>indigoferoid/millettioid clade</taxon>
        <taxon>Phaseoleae</taxon>
        <taxon>Mucuna</taxon>
    </lineage>
</organism>
<keyword evidence="2" id="KW-0936">Ethylene signaling pathway</keyword>
<dbReference type="InterPro" id="IPR036955">
    <property type="entry name" value="AP2/ERF_dom_sf"/>
</dbReference>
<evidence type="ECO:0000313" key="9">
    <source>
        <dbReference type="EMBL" id="RDY01111.1"/>
    </source>
</evidence>
<keyword evidence="3" id="KW-0805">Transcription regulation</keyword>
<proteinExistence type="predicted"/>
<feature type="non-terminal residue" evidence="9">
    <location>
        <position position="1"/>
    </location>
</feature>